<dbReference type="PROSITE" id="PS50005">
    <property type="entry name" value="TPR"/>
    <property type="match status" value="2"/>
</dbReference>
<feature type="repeat" description="TPR" evidence="3">
    <location>
        <begin position="402"/>
        <end position="435"/>
    </location>
</feature>
<dbReference type="SUPFAM" id="SSF56399">
    <property type="entry name" value="ADP-ribosylation"/>
    <property type="match status" value="1"/>
</dbReference>
<reference evidence="5" key="1">
    <citation type="submission" date="2021-02" db="EMBL/GenBank/DDBJ databases">
        <authorList>
            <person name="Nowell W R."/>
        </authorList>
    </citation>
    <scope>NUCLEOTIDE SEQUENCE</scope>
</reference>
<dbReference type="GO" id="GO:0005576">
    <property type="term" value="C:extracellular region"/>
    <property type="evidence" value="ECO:0007669"/>
    <property type="project" value="InterPro"/>
</dbReference>
<dbReference type="AlphaFoldDB" id="A0A814VEL3"/>
<name>A0A814VEL3_9BILA</name>
<dbReference type="EMBL" id="CAJNOQ010008090">
    <property type="protein sequence ID" value="CAF1187934.1"/>
    <property type="molecule type" value="Genomic_DNA"/>
</dbReference>
<feature type="repeat" description="TPR" evidence="3">
    <location>
        <begin position="276"/>
        <end position="309"/>
    </location>
</feature>
<dbReference type="Pfam" id="PF03496">
    <property type="entry name" value="ADPrib_exo_Tox"/>
    <property type="match status" value="1"/>
</dbReference>
<sequence length="658" mass="76343">MLLFVLKQMPQDQQSKEEMLSICRNYYRNNKKQLKKIEQFRVSYTSDKAIEWYTDECFIYKLLNKALRVEDIELLHTFRFFIIDLCAALERESLQWKNKATLTTFRGTQIPSDELERLKENNGKIISINGFLSTSRNIDVALAFAGESIPHAIFQAVLFEIEVNPSMRTVVFADVGKKSRMEDEEEVLFTLNSLFKIESVTFDSARKIWTVKLMGTDEGTEKVREYIVSIKQRLNEYPPIIYFGRLLTKELAQMNRAEKYFQMLIKSLPSDHEDMAAVYLQMGTIYDRRGDLNAALKYFNLSYEIGQNRRPSNYPQLAGSLGSIGRIHRSRCKFDQALACFKQELDIGEKYYPGDHIHKAVATEYLGLIHVDKEEFDAVFNYLFDALAMFQRMLPAPHPYIARSLGYIGYAYEKKGELDCALDYYQQLLDMDEQCLPPGHPDRSIDLEMVVHIYKRMGESERALDFCRKKLNDQQSSLGETHSCIARTLISMADVLKEGNPNEAFTNYKQALTIFEQSTSLDHGLASYCLSAISCLYWKRERMEDALRYELQALDLHRETLSSEHIKIANSLRNIGIYYRCMHDRSAASRYLHESLSIFRVNYNSDHPDVKRVEADIANLISVRGPEQAFRALVITTIDDRRRPYTIPCATITYHFNQ</sequence>
<dbReference type="Proteomes" id="UP000663829">
    <property type="component" value="Unassembled WGS sequence"/>
</dbReference>
<comment type="caution">
    <text evidence="5">The sequence shown here is derived from an EMBL/GenBank/DDBJ whole genome shotgun (WGS) entry which is preliminary data.</text>
</comment>
<dbReference type="PANTHER" id="PTHR45641:SF19">
    <property type="entry name" value="NEPHROCYSTIN-3"/>
    <property type="match status" value="1"/>
</dbReference>
<dbReference type="Pfam" id="PF13424">
    <property type="entry name" value="TPR_12"/>
    <property type="match status" value="2"/>
</dbReference>
<gene>
    <name evidence="5" type="ORF">GPM918_LOCUS23050</name>
    <name evidence="6" type="ORF">SRO942_LOCUS23049</name>
</gene>
<dbReference type="PANTHER" id="PTHR45641">
    <property type="entry name" value="TETRATRICOPEPTIDE REPEAT PROTEIN (AFU_ORTHOLOGUE AFUA_6G03870)"/>
    <property type="match status" value="1"/>
</dbReference>
<dbReference type="SMART" id="SM00028">
    <property type="entry name" value="TPR"/>
    <property type="match status" value="7"/>
</dbReference>
<organism evidence="5 7">
    <name type="scientific">Didymodactylos carnosus</name>
    <dbReference type="NCBI Taxonomy" id="1234261"/>
    <lineage>
        <taxon>Eukaryota</taxon>
        <taxon>Metazoa</taxon>
        <taxon>Spiralia</taxon>
        <taxon>Gnathifera</taxon>
        <taxon>Rotifera</taxon>
        <taxon>Eurotatoria</taxon>
        <taxon>Bdelloidea</taxon>
        <taxon>Philodinida</taxon>
        <taxon>Philodinidae</taxon>
        <taxon>Didymodactylos</taxon>
    </lineage>
</organism>
<dbReference type="InterPro" id="IPR003540">
    <property type="entry name" value="ADP-ribosyltransferase"/>
</dbReference>
<evidence type="ECO:0000313" key="7">
    <source>
        <dbReference type="Proteomes" id="UP000663829"/>
    </source>
</evidence>
<accession>A0A814VEL3</accession>
<dbReference type="InterPro" id="IPR011990">
    <property type="entry name" value="TPR-like_helical_dom_sf"/>
</dbReference>
<dbReference type="EMBL" id="CAJOBC010008091">
    <property type="protein sequence ID" value="CAF3952160.1"/>
    <property type="molecule type" value="Genomic_DNA"/>
</dbReference>
<keyword evidence="7" id="KW-1185">Reference proteome</keyword>
<dbReference type="InterPro" id="IPR019734">
    <property type="entry name" value="TPR_rpt"/>
</dbReference>
<evidence type="ECO:0000313" key="5">
    <source>
        <dbReference type="EMBL" id="CAF1187934.1"/>
    </source>
</evidence>
<keyword evidence="2 3" id="KW-0802">TPR repeat</keyword>
<dbReference type="Gene3D" id="3.90.176.10">
    <property type="entry name" value="Toxin ADP-ribosyltransferase, Chain A, domain 1"/>
    <property type="match status" value="1"/>
</dbReference>
<dbReference type="OrthoDB" id="10017553at2759"/>
<proteinExistence type="predicted"/>
<dbReference type="Pfam" id="PF13176">
    <property type="entry name" value="TPR_7"/>
    <property type="match status" value="1"/>
</dbReference>
<dbReference type="PROSITE" id="PS51996">
    <property type="entry name" value="TR_MART"/>
    <property type="match status" value="1"/>
</dbReference>
<evidence type="ECO:0000259" key="4">
    <source>
        <dbReference type="Pfam" id="PF03496"/>
    </source>
</evidence>
<feature type="domain" description="ADP ribosyltransferase" evidence="4">
    <location>
        <begin position="34"/>
        <end position="204"/>
    </location>
</feature>
<dbReference type="Gene3D" id="1.25.40.10">
    <property type="entry name" value="Tetratricopeptide repeat domain"/>
    <property type="match status" value="2"/>
</dbReference>
<keyword evidence="1" id="KW-0677">Repeat</keyword>
<evidence type="ECO:0000256" key="2">
    <source>
        <dbReference type="ARBA" id="ARBA00022803"/>
    </source>
</evidence>
<dbReference type="Pfam" id="PF13181">
    <property type="entry name" value="TPR_8"/>
    <property type="match status" value="1"/>
</dbReference>
<evidence type="ECO:0000313" key="6">
    <source>
        <dbReference type="EMBL" id="CAF3952160.1"/>
    </source>
</evidence>
<dbReference type="Proteomes" id="UP000681722">
    <property type="component" value="Unassembled WGS sequence"/>
</dbReference>
<evidence type="ECO:0000256" key="3">
    <source>
        <dbReference type="PROSITE-ProRule" id="PRU00339"/>
    </source>
</evidence>
<evidence type="ECO:0000256" key="1">
    <source>
        <dbReference type="ARBA" id="ARBA00022737"/>
    </source>
</evidence>
<dbReference type="SUPFAM" id="SSF48452">
    <property type="entry name" value="TPR-like"/>
    <property type="match status" value="2"/>
</dbReference>
<protein>
    <recommendedName>
        <fullName evidence="4">ADP ribosyltransferase domain-containing protein</fullName>
    </recommendedName>
</protein>